<dbReference type="InterPro" id="IPR052174">
    <property type="entry name" value="Flavoredoxin"/>
</dbReference>
<keyword evidence="2" id="KW-0285">Flavoprotein</keyword>
<evidence type="ECO:0000256" key="1">
    <source>
        <dbReference type="ARBA" id="ARBA00001917"/>
    </source>
</evidence>
<evidence type="ECO:0000256" key="3">
    <source>
        <dbReference type="ARBA" id="ARBA00038054"/>
    </source>
</evidence>
<proteinExistence type="inferred from homology"/>
<dbReference type="SMART" id="SM00903">
    <property type="entry name" value="Flavin_Reduct"/>
    <property type="match status" value="1"/>
</dbReference>
<dbReference type="Gene3D" id="2.30.110.10">
    <property type="entry name" value="Electron Transport, Fmn-binding Protein, Chain A"/>
    <property type="match status" value="1"/>
</dbReference>
<dbReference type="InterPro" id="IPR002563">
    <property type="entry name" value="Flavin_Rdtase-like_dom"/>
</dbReference>
<dbReference type="GO" id="GO:0010181">
    <property type="term" value="F:FMN binding"/>
    <property type="evidence" value="ECO:0007669"/>
    <property type="project" value="InterPro"/>
</dbReference>
<name>A0A2H1FDG7_9ARCH</name>
<gene>
    <name evidence="5" type="ORF">NCS_10611</name>
</gene>
<dbReference type="PANTHER" id="PTHR43567:SF1">
    <property type="entry name" value="FLAVOREDOXIN"/>
    <property type="match status" value="1"/>
</dbReference>
<dbReference type="RefSeq" id="WP_157926879.1">
    <property type="nucleotide sequence ID" value="NZ_LT841358.1"/>
</dbReference>
<dbReference type="PANTHER" id="PTHR43567">
    <property type="entry name" value="FLAVOREDOXIN-RELATED-RELATED"/>
    <property type="match status" value="1"/>
</dbReference>
<comment type="similarity">
    <text evidence="3">Belongs to the flavoredoxin family.</text>
</comment>
<evidence type="ECO:0000256" key="2">
    <source>
        <dbReference type="ARBA" id="ARBA00022630"/>
    </source>
</evidence>
<evidence type="ECO:0000313" key="6">
    <source>
        <dbReference type="Proteomes" id="UP000230607"/>
    </source>
</evidence>
<comment type="cofactor">
    <cofactor evidence="1">
        <name>FMN</name>
        <dbReference type="ChEBI" id="CHEBI:58210"/>
    </cofactor>
</comment>
<dbReference type="InterPro" id="IPR012349">
    <property type="entry name" value="Split_barrel_FMN-bd"/>
</dbReference>
<organism evidence="5 6">
    <name type="scientific">Candidatus Nitrosotalea okcheonensis</name>
    <dbReference type="NCBI Taxonomy" id="1903276"/>
    <lineage>
        <taxon>Archaea</taxon>
        <taxon>Nitrososphaerota</taxon>
        <taxon>Nitrososphaeria</taxon>
        <taxon>Nitrosotaleales</taxon>
        <taxon>Nitrosotaleaceae</taxon>
        <taxon>Nitrosotalea</taxon>
    </lineage>
</organism>
<accession>A0A2H1FDG7</accession>
<feature type="domain" description="Flavin reductase like" evidence="4">
    <location>
        <begin position="14"/>
        <end position="164"/>
    </location>
</feature>
<keyword evidence="6" id="KW-1185">Reference proteome</keyword>
<dbReference type="Pfam" id="PF01613">
    <property type="entry name" value="Flavin_Reduct"/>
    <property type="match status" value="1"/>
</dbReference>
<evidence type="ECO:0000259" key="4">
    <source>
        <dbReference type="SMART" id="SM00903"/>
    </source>
</evidence>
<dbReference type="AlphaFoldDB" id="A0A2H1FDG7"/>
<evidence type="ECO:0000313" key="5">
    <source>
        <dbReference type="EMBL" id="SMH70804.1"/>
    </source>
</evidence>
<dbReference type="SUPFAM" id="SSF50475">
    <property type="entry name" value="FMN-binding split barrel"/>
    <property type="match status" value="1"/>
</dbReference>
<dbReference type="OrthoDB" id="8522at2157"/>
<protein>
    <recommendedName>
        <fullName evidence="4">Flavin reductase like domain-containing protein</fullName>
    </recommendedName>
</protein>
<dbReference type="Proteomes" id="UP000230607">
    <property type="component" value="Chromosome 1"/>
</dbReference>
<dbReference type="EMBL" id="LT841358">
    <property type="protein sequence ID" value="SMH70804.1"/>
    <property type="molecule type" value="Genomic_DNA"/>
</dbReference>
<reference evidence="6" key="1">
    <citation type="submission" date="2017-03" db="EMBL/GenBank/DDBJ databases">
        <authorList>
            <person name="Herbold C."/>
        </authorList>
    </citation>
    <scope>NUCLEOTIDE SEQUENCE [LARGE SCALE GENOMIC DNA]</scope>
</reference>
<sequence length="300" mass="33993">MNRILTRKVPSKAERYFSTGVSMITSRGTKGPNIMAAEWVIQISYNPILIAIFIQSGSQTLKNIEKTKEFGVNVASTDQTTAINVAGGYSGSEIDKLKIKNVFKIIKSRKIKTVMISGCTINAECKLVRKEKIGDHIMLVGKVVYIKHNDVKSPLIYHKGRYFSLNSMIVQDRKEIIVSKETLEFFTRLSCGRFVLKCTGVLVKFRHKIMVIKWSTTGFETIPFITSQTGKNQRDLLIKFLNKTGLDIQVNTEPIMKRLILRNKNKIQRINFVLFSGKSKKLSQAATWKSIHMDVIANSI</sequence>